<dbReference type="GO" id="GO:0030674">
    <property type="term" value="F:protein-macromolecule adaptor activity"/>
    <property type="evidence" value="ECO:0007669"/>
    <property type="project" value="InterPro"/>
</dbReference>
<dbReference type="Gene3D" id="2.80.10.50">
    <property type="match status" value="1"/>
</dbReference>
<reference evidence="5" key="1">
    <citation type="submission" date="2009-07" db="EMBL/GenBank/DDBJ databases">
        <authorList>
            <consortium name="US DOE Joint Genome Institute (JGI-PGF)"/>
            <person name="Lucas S."/>
            <person name="Copeland A."/>
            <person name="Lapidus A."/>
            <person name="Glavina del Rio T."/>
            <person name="Tice H."/>
            <person name="Bruce D."/>
            <person name="Goodwin L."/>
            <person name="Pitluck S."/>
            <person name="Larimer F."/>
            <person name="Land M.L."/>
            <person name="Mouttaki H."/>
            <person name="He Z."/>
            <person name="Zhou J."/>
            <person name="Hemme C.L."/>
        </authorList>
    </citation>
    <scope>NUCLEOTIDE SEQUENCE [LARGE SCALE GENOMIC DNA]</scope>
    <source>
        <strain evidence="5">DSM 2782</strain>
    </source>
</reference>
<keyword evidence="3" id="KW-0009">Actin-binding</keyword>
<dbReference type="InterPro" id="IPR008999">
    <property type="entry name" value="Actin-crosslinking"/>
</dbReference>
<feature type="domain" description="Fascin-like" evidence="4">
    <location>
        <begin position="40"/>
        <end position="128"/>
    </location>
</feature>
<keyword evidence="2" id="KW-0963">Cytoplasm</keyword>
<comment type="subcellular location">
    <subcellularLocation>
        <location evidence="1">Cytoplasm</location>
    </subcellularLocation>
</comment>
<protein>
    <submittedName>
        <fullName evidence="5">Fascin family protein</fullName>
    </submittedName>
</protein>
<comment type="caution">
    <text evidence="5">The sequence shown here is derived from an EMBL/GenBank/DDBJ whole genome shotgun (WGS) entry which is preliminary data.</text>
</comment>
<sequence length="133" mass="14826">MSFMGARVAVKTSNGEYLCIEKVNNLLTSGMYDETRHDIIFTVPAALSGTYIQTHTRDLLSVADDGHIRIKPSNESITNTETFDFICLGMNKVAIRANNGKFVSYKKDNNKKLCAVSDTIGPDEIFEIIVVFR</sequence>
<evidence type="ECO:0000256" key="3">
    <source>
        <dbReference type="ARBA" id="ARBA00023203"/>
    </source>
</evidence>
<dbReference type="GO" id="GO:0051015">
    <property type="term" value="F:actin filament binding"/>
    <property type="evidence" value="ECO:0007669"/>
    <property type="project" value="InterPro"/>
</dbReference>
<dbReference type="STRING" id="588581.Cpap_0093"/>
<evidence type="ECO:0000259" key="4">
    <source>
        <dbReference type="Pfam" id="PF06268"/>
    </source>
</evidence>
<evidence type="ECO:0000256" key="2">
    <source>
        <dbReference type="ARBA" id="ARBA00022490"/>
    </source>
</evidence>
<dbReference type="Pfam" id="PF06268">
    <property type="entry name" value="Fascin"/>
    <property type="match status" value="1"/>
</dbReference>
<gene>
    <name evidence="5" type="ORF">Cpap_0093</name>
</gene>
<dbReference type="EMBL" id="ACXX02000022">
    <property type="protein sequence ID" value="EGD45698.1"/>
    <property type="molecule type" value="Genomic_DNA"/>
</dbReference>
<reference evidence="5" key="2">
    <citation type="submission" date="2011-01" db="EMBL/GenBank/DDBJ databases">
        <title>The Non-contiguous Finished genome of Clostridium papyrosolvens.</title>
        <authorList>
            <person name="Lucas S."/>
            <person name="Copeland A."/>
            <person name="Lapidus A."/>
            <person name="Cheng J.-F."/>
            <person name="Goodwin L."/>
            <person name="Pitluck S."/>
            <person name="Misra M."/>
            <person name="Chertkov O."/>
            <person name="Detter J.C."/>
            <person name="Han C."/>
            <person name="Tapia R."/>
            <person name="Land M."/>
            <person name="Hauser L."/>
            <person name="Kyrpides N."/>
            <person name="Ivanova N."/>
            <person name="Pagani I."/>
            <person name="Mouttaki H."/>
            <person name="He Z."/>
            <person name="Zhou J."/>
            <person name="Hemme C.L."/>
            <person name="Woyke T."/>
        </authorList>
    </citation>
    <scope>NUCLEOTIDE SEQUENCE [LARGE SCALE GENOMIC DNA]</scope>
    <source>
        <strain evidence="5">DSM 2782</strain>
    </source>
</reference>
<proteinExistence type="predicted"/>
<evidence type="ECO:0000256" key="1">
    <source>
        <dbReference type="ARBA" id="ARBA00004496"/>
    </source>
</evidence>
<keyword evidence="6" id="KW-1185">Reference proteome</keyword>
<accession>F1TIR0</accession>
<dbReference type="eggNOG" id="ENOG5033V92">
    <property type="taxonomic scope" value="Bacteria"/>
</dbReference>
<name>F1TIR0_9FIRM</name>
<dbReference type="Proteomes" id="UP000003860">
    <property type="component" value="Unassembled WGS sequence"/>
</dbReference>
<evidence type="ECO:0000313" key="5">
    <source>
        <dbReference type="EMBL" id="EGD45698.1"/>
    </source>
</evidence>
<dbReference type="SUPFAM" id="SSF50405">
    <property type="entry name" value="Actin-crosslinking proteins"/>
    <property type="match status" value="1"/>
</dbReference>
<dbReference type="GO" id="GO:0005737">
    <property type="term" value="C:cytoplasm"/>
    <property type="evidence" value="ECO:0007669"/>
    <property type="project" value="UniProtKB-SubCell"/>
</dbReference>
<dbReference type="CDD" id="cd00257">
    <property type="entry name" value="beta-trefoil_FSCN-like"/>
    <property type="match status" value="1"/>
</dbReference>
<dbReference type="RefSeq" id="WP_004622612.1">
    <property type="nucleotide sequence ID" value="NZ_ACXX02000022.1"/>
</dbReference>
<dbReference type="AlphaFoldDB" id="F1TIR0"/>
<dbReference type="OrthoDB" id="1739324at2"/>
<evidence type="ECO:0000313" key="6">
    <source>
        <dbReference type="Proteomes" id="UP000003860"/>
    </source>
</evidence>
<dbReference type="InterPro" id="IPR022768">
    <property type="entry name" value="Fascin-like_dom"/>
</dbReference>
<organism evidence="5 6">
    <name type="scientific">Ruminiclostridium papyrosolvens DSM 2782</name>
    <dbReference type="NCBI Taxonomy" id="588581"/>
    <lineage>
        <taxon>Bacteria</taxon>
        <taxon>Bacillati</taxon>
        <taxon>Bacillota</taxon>
        <taxon>Clostridia</taxon>
        <taxon>Eubacteriales</taxon>
        <taxon>Oscillospiraceae</taxon>
        <taxon>Ruminiclostridium</taxon>
    </lineage>
</organism>